<dbReference type="InterPro" id="IPR013520">
    <property type="entry name" value="Ribonucl_H"/>
</dbReference>
<name>A0A1K1R5Y7_9FLAO</name>
<dbReference type="EMBL" id="FPIY01000007">
    <property type="protein sequence ID" value="SFW67267.1"/>
    <property type="molecule type" value="Genomic_DNA"/>
</dbReference>
<dbReference type="InterPro" id="IPR012337">
    <property type="entry name" value="RNaseH-like_sf"/>
</dbReference>
<evidence type="ECO:0000259" key="1">
    <source>
        <dbReference type="SMART" id="SM00479"/>
    </source>
</evidence>
<dbReference type="SUPFAM" id="SSF53098">
    <property type="entry name" value="Ribonuclease H-like"/>
    <property type="match status" value="1"/>
</dbReference>
<dbReference type="GO" id="GO:0008408">
    <property type="term" value="F:3'-5' exonuclease activity"/>
    <property type="evidence" value="ECO:0007669"/>
    <property type="project" value="TreeGrafter"/>
</dbReference>
<evidence type="ECO:0000313" key="3">
    <source>
        <dbReference type="Proteomes" id="UP000183257"/>
    </source>
</evidence>
<dbReference type="PANTHER" id="PTHR30231:SF41">
    <property type="entry name" value="DNA POLYMERASE III SUBUNIT EPSILON"/>
    <property type="match status" value="1"/>
</dbReference>
<dbReference type="Pfam" id="PF00929">
    <property type="entry name" value="RNase_T"/>
    <property type="match status" value="1"/>
</dbReference>
<dbReference type="STRING" id="76595.SAMN05660313_03296"/>
<sequence length="258" mass="29326">MDLKLTRPICFFDLETTGINVAKDRVVEISILKVYPNGNKESKTWLVNPEMQIPEEVIAVHGITNEKVANEPTFAALSKEIYAMIKDCDLGGYNSDRFDIPLLAEEMLRADVDFDMKNTVSVDVQTIFHKMEKRTLEAAYKFYCDKDLTNAHSAAADTNATYEVLKSQLDRYPELENDIKKLSEFTTRRKFVDFAGFIIIDKDGDAAFSFGKHKGKKVDAVLEKEPGYFGWILNADFPLYTKKVLTQIKLSKLNNKLG</sequence>
<organism evidence="2 3">
    <name type="scientific">Cellulophaga fucicola</name>
    <dbReference type="NCBI Taxonomy" id="76595"/>
    <lineage>
        <taxon>Bacteria</taxon>
        <taxon>Pseudomonadati</taxon>
        <taxon>Bacteroidota</taxon>
        <taxon>Flavobacteriia</taxon>
        <taxon>Flavobacteriales</taxon>
        <taxon>Flavobacteriaceae</taxon>
        <taxon>Cellulophaga</taxon>
    </lineage>
</organism>
<dbReference type="InterPro" id="IPR046768">
    <property type="entry name" value="ExoX-like_C"/>
</dbReference>
<dbReference type="OrthoDB" id="9791657at2"/>
<dbReference type="Proteomes" id="UP000183257">
    <property type="component" value="Unassembled WGS sequence"/>
</dbReference>
<dbReference type="GO" id="GO:0003676">
    <property type="term" value="F:nucleic acid binding"/>
    <property type="evidence" value="ECO:0007669"/>
    <property type="project" value="InterPro"/>
</dbReference>
<dbReference type="RefSeq" id="WP_072304904.1">
    <property type="nucleotide sequence ID" value="NZ_CBDUMO010000008.1"/>
</dbReference>
<dbReference type="AlphaFoldDB" id="A0A1K1R5Y7"/>
<feature type="domain" description="Exonuclease" evidence="1">
    <location>
        <begin position="8"/>
        <end position="174"/>
    </location>
</feature>
<dbReference type="InterPro" id="IPR036397">
    <property type="entry name" value="RNaseH_sf"/>
</dbReference>
<proteinExistence type="predicted"/>
<dbReference type="GO" id="GO:0005829">
    <property type="term" value="C:cytosol"/>
    <property type="evidence" value="ECO:0007669"/>
    <property type="project" value="TreeGrafter"/>
</dbReference>
<gene>
    <name evidence="2" type="ORF">SAMN05660313_03296</name>
</gene>
<protein>
    <submittedName>
        <fullName evidence="2">DNA polymerase-3 subunit epsilon</fullName>
    </submittedName>
</protein>
<dbReference type="CDD" id="cd06127">
    <property type="entry name" value="DEDDh"/>
    <property type="match status" value="1"/>
</dbReference>
<dbReference type="Pfam" id="PF20600">
    <property type="entry name" value="ExoX-like_C"/>
    <property type="match status" value="1"/>
</dbReference>
<keyword evidence="3" id="KW-1185">Reference proteome</keyword>
<dbReference type="Gene3D" id="3.30.420.10">
    <property type="entry name" value="Ribonuclease H-like superfamily/Ribonuclease H"/>
    <property type="match status" value="1"/>
</dbReference>
<dbReference type="SMART" id="SM00479">
    <property type="entry name" value="EXOIII"/>
    <property type="match status" value="1"/>
</dbReference>
<dbReference type="PANTHER" id="PTHR30231">
    <property type="entry name" value="DNA POLYMERASE III SUBUNIT EPSILON"/>
    <property type="match status" value="1"/>
</dbReference>
<reference evidence="3" key="1">
    <citation type="submission" date="2016-11" db="EMBL/GenBank/DDBJ databases">
        <authorList>
            <person name="Varghese N."/>
            <person name="Submissions S."/>
        </authorList>
    </citation>
    <scope>NUCLEOTIDE SEQUENCE [LARGE SCALE GENOMIC DNA]</scope>
    <source>
        <strain evidence="3">DSM 24786</strain>
    </source>
</reference>
<accession>A0A1K1R5Y7</accession>
<dbReference type="GO" id="GO:0045004">
    <property type="term" value="P:DNA replication proofreading"/>
    <property type="evidence" value="ECO:0007669"/>
    <property type="project" value="TreeGrafter"/>
</dbReference>
<evidence type="ECO:0000313" key="2">
    <source>
        <dbReference type="EMBL" id="SFW67267.1"/>
    </source>
</evidence>